<name>A0A8K0GLW0_IGNLU</name>
<dbReference type="PROSITE" id="PS00678">
    <property type="entry name" value="WD_REPEATS_1"/>
    <property type="match status" value="1"/>
</dbReference>
<dbReference type="InterPro" id="IPR020472">
    <property type="entry name" value="WD40_PAC1"/>
</dbReference>
<dbReference type="GO" id="GO:0006338">
    <property type="term" value="P:chromatin remodeling"/>
    <property type="evidence" value="ECO:0007669"/>
    <property type="project" value="InterPro"/>
</dbReference>
<evidence type="ECO:0000256" key="9">
    <source>
        <dbReference type="ARBA" id="ARBA00023242"/>
    </source>
</evidence>
<dbReference type="Pfam" id="PF07569">
    <property type="entry name" value="Hira"/>
    <property type="match status" value="1"/>
</dbReference>
<dbReference type="Pfam" id="PF09453">
    <property type="entry name" value="HIRA_B"/>
    <property type="match status" value="1"/>
</dbReference>
<evidence type="ECO:0000256" key="3">
    <source>
        <dbReference type="ARBA" id="ARBA00007306"/>
    </source>
</evidence>
<dbReference type="SMART" id="SM00320">
    <property type="entry name" value="WD40"/>
    <property type="match status" value="7"/>
</dbReference>
<evidence type="ECO:0000256" key="10">
    <source>
        <dbReference type="PROSITE-ProRule" id="PRU00221"/>
    </source>
</evidence>
<gene>
    <name evidence="15" type="ORF">ILUMI_01272</name>
</gene>
<dbReference type="InterPro" id="IPR019015">
    <property type="entry name" value="HIRA_B_motif"/>
</dbReference>
<dbReference type="GO" id="GO:0006351">
    <property type="term" value="P:DNA-templated transcription"/>
    <property type="evidence" value="ECO:0007669"/>
    <property type="project" value="InterPro"/>
</dbReference>
<protein>
    <recommendedName>
        <fullName evidence="11">Protein HIRA</fullName>
    </recommendedName>
</protein>
<feature type="compositionally biased region" description="Low complexity" evidence="12">
    <location>
        <begin position="479"/>
        <end position="489"/>
    </location>
</feature>
<dbReference type="Proteomes" id="UP000801492">
    <property type="component" value="Unassembled WGS sequence"/>
</dbReference>
<dbReference type="InterPro" id="IPR011494">
    <property type="entry name" value="HIRA-like_C"/>
</dbReference>
<dbReference type="FunFam" id="2.130.10.10:FF:001044">
    <property type="entry name" value="Protein HIRA"/>
    <property type="match status" value="1"/>
</dbReference>
<sequence>MRFFKPPWITHEDDKPIFSVDIHPKGGRFATGGQGGQGGRIVIWNLAPVLSEKDEENPKVPKMLCQMDNHLSCVNVVRWSCEGHLLASGGDDKLVMIWKLTGEGSSSVFGGGGKINVETWKCVTTLNSHNGDVLDLAWAPHDGWLASGSVDNTVIIWNVNKLPEKVALLKSHTGMVKGVAWDPIGKYLASQSDDRSLRVWRTADWTQQEVVTDCFTECSATTHVLRLSWSPDGQYLVSAHAMNGGGPTAQIIERDGWKQDKDFVGHRKAVTCVRFNSNILKKEIPGSSRTQRYCCCAIGSRDRSLSVWLTSLKRPLVVIKDLFDDSVLDISWSSNGLNLLACSWDGTIACVDFLPREIGQPLGVDEKNAVYERMYGKSLQRNLNQSFTGSQIIENSELLQAMEEINDKCNKEITTTKEIPKPVTPEIQEFQKPSTPLIPANKQIETRLPSGKRRITPMFLTPAPVTSKDSLEVPSMNDTTPTSFSSSSPTKSKIIVETVKESAPVKTVAQALSFTSKSAQSHKPINQAPSMQSSVQINQLMCSEVPGDQPVVQFINILEPQKMPVGVTVTKRTDRIKMQITNGCNVTSKGTLSKMEVFKTADDNQPIWEAFLGSTIRCIAANRKIIIACCDDLTINCYYVKSGARAWPSITIEDLVVSLSLTEESMCLVLTKTGLMHLWDFENRKSVLNRISIRSLLTNKASVSGCSLTNSNQPLITLTDGRAYSYSLDFQSWMPLSNPLDAVSKAGGSITKSLSATMPLSSLQKSLPIHGASDTLPSAVTLSFLESQIAASYLLQSSNEYKHWLLCTINHLLEKGPECRLRSILDDLMGMPYSSANKKDKTDKILDLSKHDLLMEILEVIKSKLPWQRLYQEYNELLELRK</sequence>
<keyword evidence="5 11" id="KW-0677">Repeat</keyword>
<keyword evidence="9 11" id="KW-0539">Nucleus</keyword>
<dbReference type="SUPFAM" id="SSF50978">
    <property type="entry name" value="WD40 repeat-like"/>
    <property type="match status" value="2"/>
</dbReference>
<dbReference type="EMBL" id="VTPC01000653">
    <property type="protein sequence ID" value="KAF2904904.1"/>
    <property type="molecule type" value="Genomic_DNA"/>
</dbReference>
<dbReference type="OrthoDB" id="1741719at2759"/>
<evidence type="ECO:0000256" key="4">
    <source>
        <dbReference type="ARBA" id="ARBA00022574"/>
    </source>
</evidence>
<dbReference type="InterPro" id="IPR031120">
    <property type="entry name" value="HIR1-like"/>
</dbReference>
<comment type="caution">
    <text evidence="15">The sequence shown here is derived from an EMBL/GenBank/DDBJ whole genome shotgun (WGS) entry which is preliminary data.</text>
</comment>
<evidence type="ECO:0000256" key="11">
    <source>
        <dbReference type="RuleBase" id="RU364014"/>
    </source>
</evidence>
<dbReference type="PANTHER" id="PTHR13831">
    <property type="entry name" value="MEMBER OF THE HIR1 FAMILY OF WD-REPEAT PROTEINS"/>
    <property type="match status" value="1"/>
</dbReference>
<dbReference type="GO" id="GO:0005634">
    <property type="term" value="C:nucleus"/>
    <property type="evidence" value="ECO:0007669"/>
    <property type="project" value="UniProtKB-SubCell"/>
</dbReference>
<dbReference type="Gene3D" id="2.130.10.10">
    <property type="entry name" value="YVTN repeat-like/Quinoprotein amine dehydrogenase"/>
    <property type="match status" value="3"/>
</dbReference>
<comment type="subcellular location">
    <subcellularLocation>
        <location evidence="2 11">Nucleus</location>
    </subcellularLocation>
</comment>
<dbReference type="InterPro" id="IPR036322">
    <property type="entry name" value="WD40_repeat_dom_sf"/>
</dbReference>
<comment type="function">
    <text evidence="1 11">Required for replication-independent chromatin assembly and for the periodic repression of histone gene transcription during the cell cycle.</text>
</comment>
<evidence type="ECO:0000313" key="15">
    <source>
        <dbReference type="EMBL" id="KAF2904904.1"/>
    </source>
</evidence>
<accession>A0A8K0GLW0</accession>
<dbReference type="CDD" id="cd00200">
    <property type="entry name" value="WD40"/>
    <property type="match status" value="1"/>
</dbReference>
<evidence type="ECO:0000256" key="7">
    <source>
        <dbReference type="ARBA" id="ARBA00023015"/>
    </source>
</evidence>
<feature type="domain" description="CAF1B/HIR1 beta-propeller" evidence="14">
    <location>
        <begin position="7"/>
        <end position="357"/>
    </location>
</feature>
<organism evidence="15 16">
    <name type="scientific">Ignelater luminosus</name>
    <name type="common">Cucubano</name>
    <name type="synonym">Pyrophorus luminosus</name>
    <dbReference type="NCBI Taxonomy" id="2038154"/>
    <lineage>
        <taxon>Eukaryota</taxon>
        <taxon>Metazoa</taxon>
        <taxon>Ecdysozoa</taxon>
        <taxon>Arthropoda</taxon>
        <taxon>Hexapoda</taxon>
        <taxon>Insecta</taxon>
        <taxon>Pterygota</taxon>
        <taxon>Neoptera</taxon>
        <taxon>Endopterygota</taxon>
        <taxon>Coleoptera</taxon>
        <taxon>Polyphaga</taxon>
        <taxon>Elateriformia</taxon>
        <taxon>Elateroidea</taxon>
        <taxon>Elateridae</taxon>
        <taxon>Agrypninae</taxon>
        <taxon>Pyrophorini</taxon>
        <taxon>Ignelater</taxon>
    </lineage>
</organism>
<evidence type="ECO:0000313" key="16">
    <source>
        <dbReference type="Proteomes" id="UP000801492"/>
    </source>
</evidence>
<keyword evidence="16" id="KW-1185">Reference proteome</keyword>
<keyword evidence="11" id="KW-0678">Repressor</keyword>
<dbReference type="Pfam" id="PF24105">
    <property type="entry name" value="Beta-prop_CAF1B_HIR1"/>
    <property type="match status" value="1"/>
</dbReference>
<dbReference type="PANTHER" id="PTHR13831:SF0">
    <property type="entry name" value="PROTEIN HIRA"/>
    <property type="match status" value="1"/>
</dbReference>
<evidence type="ECO:0000259" key="13">
    <source>
        <dbReference type="Pfam" id="PF07569"/>
    </source>
</evidence>
<evidence type="ECO:0000256" key="8">
    <source>
        <dbReference type="ARBA" id="ARBA00023163"/>
    </source>
</evidence>
<dbReference type="AlphaFoldDB" id="A0A8K0GLW0"/>
<reference evidence="15" key="1">
    <citation type="submission" date="2019-08" db="EMBL/GenBank/DDBJ databases">
        <title>The genome of the North American firefly Photinus pyralis.</title>
        <authorList>
            <consortium name="Photinus pyralis genome working group"/>
            <person name="Fallon T.R."/>
            <person name="Sander Lower S.E."/>
            <person name="Weng J.-K."/>
        </authorList>
    </citation>
    <scope>NUCLEOTIDE SEQUENCE</scope>
    <source>
        <strain evidence="15">TRF0915ILg1</strain>
        <tissue evidence="15">Whole body</tissue>
    </source>
</reference>
<dbReference type="PROSITE" id="PS50294">
    <property type="entry name" value="WD_REPEATS_REGION"/>
    <property type="match status" value="3"/>
</dbReference>
<keyword evidence="4 10" id="KW-0853">WD repeat</keyword>
<dbReference type="PROSITE" id="PS50082">
    <property type="entry name" value="WD_REPEATS_2"/>
    <property type="match status" value="3"/>
</dbReference>
<dbReference type="GO" id="GO:0000417">
    <property type="term" value="C:HIR complex"/>
    <property type="evidence" value="ECO:0007669"/>
    <property type="project" value="TreeGrafter"/>
</dbReference>
<dbReference type="FunFam" id="2.130.10.10:FF:001071">
    <property type="entry name" value="Protein HIRA"/>
    <property type="match status" value="1"/>
</dbReference>
<evidence type="ECO:0000256" key="5">
    <source>
        <dbReference type="ARBA" id="ARBA00022737"/>
    </source>
</evidence>
<dbReference type="GO" id="GO:0000785">
    <property type="term" value="C:chromatin"/>
    <property type="evidence" value="ECO:0007669"/>
    <property type="project" value="TreeGrafter"/>
</dbReference>
<keyword evidence="6 11" id="KW-0156">Chromatin regulator</keyword>
<feature type="repeat" description="WD" evidence="10">
    <location>
        <begin position="169"/>
        <end position="200"/>
    </location>
</feature>
<comment type="similarity">
    <text evidence="3 11">Belongs to the WD repeat HIR1 family.</text>
</comment>
<dbReference type="GO" id="GO:0031491">
    <property type="term" value="F:nucleosome binding"/>
    <property type="evidence" value="ECO:0007669"/>
    <property type="project" value="TreeGrafter"/>
</dbReference>
<dbReference type="InterPro" id="IPR015943">
    <property type="entry name" value="WD40/YVTN_repeat-like_dom_sf"/>
</dbReference>
<dbReference type="PRINTS" id="PR00320">
    <property type="entry name" value="GPROTEINBRPT"/>
</dbReference>
<evidence type="ECO:0000256" key="1">
    <source>
        <dbReference type="ARBA" id="ARBA00002677"/>
    </source>
</evidence>
<evidence type="ECO:0000259" key="14">
    <source>
        <dbReference type="Pfam" id="PF24105"/>
    </source>
</evidence>
<dbReference type="InterPro" id="IPR001680">
    <property type="entry name" value="WD40_rpt"/>
</dbReference>
<feature type="repeat" description="WD" evidence="10">
    <location>
        <begin position="126"/>
        <end position="160"/>
    </location>
</feature>
<evidence type="ECO:0000256" key="12">
    <source>
        <dbReference type="SAM" id="MobiDB-lite"/>
    </source>
</evidence>
<feature type="repeat" description="WD" evidence="10">
    <location>
        <begin position="67"/>
        <end position="100"/>
    </location>
</feature>
<dbReference type="InterPro" id="IPR055410">
    <property type="entry name" value="Beta-prop_CAF1B_HIR1"/>
</dbReference>
<evidence type="ECO:0000256" key="2">
    <source>
        <dbReference type="ARBA" id="ARBA00004123"/>
    </source>
</evidence>
<evidence type="ECO:0000256" key="6">
    <source>
        <dbReference type="ARBA" id="ARBA00022853"/>
    </source>
</evidence>
<keyword evidence="7 11" id="KW-0805">Transcription regulation</keyword>
<keyword evidence="8 11" id="KW-0804">Transcription</keyword>
<dbReference type="GO" id="GO:0006355">
    <property type="term" value="P:regulation of DNA-templated transcription"/>
    <property type="evidence" value="ECO:0007669"/>
    <property type="project" value="InterPro"/>
</dbReference>
<proteinExistence type="inferred from homology"/>
<feature type="domain" description="Protein HIRA-like C-terminal" evidence="13">
    <location>
        <begin position="643"/>
        <end position="828"/>
    </location>
</feature>
<dbReference type="InterPro" id="IPR019775">
    <property type="entry name" value="WD40_repeat_CS"/>
</dbReference>
<feature type="region of interest" description="Disordered" evidence="12">
    <location>
        <begin position="466"/>
        <end position="489"/>
    </location>
</feature>